<name>A0AAD4IAM1_9PLEO</name>
<evidence type="ECO:0000313" key="4">
    <source>
        <dbReference type="Proteomes" id="UP001199106"/>
    </source>
</evidence>
<keyword evidence="2" id="KW-0732">Signal</keyword>
<reference evidence="3" key="1">
    <citation type="submission" date="2021-07" db="EMBL/GenBank/DDBJ databases">
        <title>Genome Resource of American Ginseng Black Spot Pathogen Alternaria panax.</title>
        <authorList>
            <person name="Qiu C."/>
            <person name="Wang W."/>
            <person name="Liu Z."/>
        </authorList>
    </citation>
    <scope>NUCLEOTIDE SEQUENCE</scope>
    <source>
        <strain evidence="3">BNCC115425</strain>
    </source>
</reference>
<dbReference type="EMBL" id="JAANER010000004">
    <property type="protein sequence ID" value="KAG9191086.1"/>
    <property type="molecule type" value="Genomic_DNA"/>
</dbReference>
<proteinExistence type="predicted"/>
<feature type="signal peptide" evidence="2">
    <location>
        <begin position="1"/>
        <end position="17"/>
    </location>
</feature>
<feature type="compositionally biased region" description="Low complexity" evidence="1">
    <location>
        <begin position="34"/>
        <end position="57"/>
    </location>
</feature>
<comment type="caution">
    <text evidence="3">The sequence shown here is derived from an EMBL/GenBank/DDBJ whole genome shotgun (WGS) entry which is preliminary data.</text>
</comment>
<feature type="region of interest" description="Disordered" evidence="1">
    <location>
        <begin position="31"/>
        <end position="57"/>
    </location>
</feature>
<gene>
    <name evidence="3" type="ORF">G6011_09174</name>
</gene>
<evidence type="ECO:0000313" key="3">
    <source>
        <dbReference type="EMBL" id="KAG9191086.1"/>
    </source>
</evidence>
<evidence type="ECO:0000256" key="2">
    <source>
        <dbReference type="SAM" id="SignalP"/>
    </source>
</evidence>
<dbReference type="Proteomes" id="UP001199106">
    <property type="component" value="Unassembled WGS sequence"/>
</dbReference>
<protein>
    <submittedName>
        <fullName evidence="3">Uncharacterized protein</fullName>
    </submittedName>
</protein>
<keyword evidence="4" id="KW-1185">Reference proteome</keyword>
<evidence type="ECO:0000256" key="1">
    <source>
        <dbReference type="SAM" id="MobiDB-lite"/>
    </source>
</evidence>
<accession>A0AAD4IAM1</accession>
<sequence length="229" mass="23459">MHIQVFSVLLFSALVNGRLFAESEYLRDVEDDTTTTSASPASVPTSGSSAVTPTASSRDIELRQGLGNALVGDAPEPVRQPRAPIIVTVTATAKSVPTVKPIPLPALAPAAPAAPATPINVAGTAGADVTRLARPTSTFSNVPFYTVVWAETWIGGTYSTWWPHTISLDFKPAQTHAPLPGVGEIGMGTLTGRTGVTRTVVVNAAPTPGVGWVEGLAAAVGVGIAGMVV</sequence>
<organism evidence="3 4">
    <name type="scientific">Alternaria panax</name>
    <dbReference type="NCBI Taxonomy" id="48097"/>
    <lineage>
        <taxon>Eukaryota</taxon>
        <taxon>Fungi</taxon>
        <taxon>Dikarya</taxon>
        <taxon>Ascomycota</taxon>
        <taxon>Pezizomycotina</taxon>
        <taxon>Dothideomycetes</taxon>
        <taxon>Pleosporomycetidae</taxon>
        <taxon>Pleosporales</taxon>
        <taxon>Pleosporineae</taxon>
        <taxon>Pleosporaceae</taxon>
        <taxon>Alternaria</taxon>
        <taxon>Alternaria sect. Panax</taxon>
    </lineage>
</organism>
<feature type="chain" id="PRO_5041963741" evidence="2">
    <location>
        <begin position="18"/>
        <end position="229"/>
    </location>
</feature>
<dbReference type="AlphaFoldDB" id="A0AAD4IAM1"/>